<evidence type="ECO:0000259" key="7">
    <source>
        <dbReference type="SMART" id="SM01329"/>
    </source>
</evidence>
<dbReference type="InterPro" id="IPR024084">
    <property type="entry name" value="IsoPropMal-DH-like_dom"/>
</dbReference>
<evidence type="ECO:0000313" key="9">
    <source>
        <dbReference type="Proteomes" id="UP001501074"/>
    </source>
</evidence>
<gene>
    <name evidence="8" type="ORF">GCM10022223_28410</name>
</gene>
<accession>A0ABP6ZM65</accession>
<evidence type="ECO:0000256" key="2">
    <source>
        <dbReference type="ARBA" id="ARBA00001946"/>
    </source>
</evidence>
<keyword evidence="6" id="KW-0464">Manganese</keyword>
<evidence type="ECO:0000313" key="8">
    <source>
        <dbReference type="EMBL" id="GAA3610627.1"/>
    </source>
</evidence>
<dbReference type="SUPFAM" id="SSF53659">
    <property type="entry name" value="Isocitrate/Isopropylmalate dehydrogenase-like"/>
    <property type="match status" value="1"/>
</dbReference>
<dbReference type="EMBL" id="BAAAZO010000004">
    <property type="protein sequence ID" value="GAA3610627.1"/>
    <property type="molecule type" value="Genomic_DNA"/>
</dbReference>
<feature type="domain" description="Isopropylmalate dehydrogenase-like" evidence="7">
    <location>
        <begin position="7"/>
        <end position="376"/>
    </location>
</feature>
<evidence type="ECO:0000256" key="4">
    <source>
        <dbReference type="ARBA" id="ARBA00023002"/>
    </source>
</evidence>
<dbReference type="Pfam" id="PF00180">
    <property type="entry name" value="Iso_dh"/>
    <property type="match status" value="1"/>
</dbReference>
<keyword evidence="3" id="KW-0479">Metal-binding</keyword>
<dbReference type="PANTHER" id="PTHR43275">
    <property type="entry name" value="D-MALATE DEHYDROGENASE [DECARBOXYLATING]"/>
    <property type="match status" value="1"/>
</dbReference>
<reference evidence="9" key="1">
    <citation type="journal article" date="2019" name="Int. J. Syst. Evol. Microbiol.">
        <title>The Global Catalogue of Microorganisms (GCM) 10K type strain sequencing project: providing services to taxonomists for standard genome sequencing and annotation.</title>
        <authorList>
            <consortium name="The Broad Institute Genomics Platform"/>
            <consortium name="The Broad Institute Genome Sequencing Center for Infectious Disease"/>
            <person name="Wu L."/>
            <person name="Ma J."/>
        </authorList>
    </citation>
    <scope>NUCLEOTIDE SEQUENCE [LARGE SCALE GENOMIC DNA]</scope>
    <source>
        <strain evidence="9">JCM 16902</strain>
    </source>
</reference>
<protein>
    <submittedName>
        <fullName evidence="8">Isocitrate/isopropylmalate dehydrogenase family protein</fullName>
    </submittedName>
</protein>
<dbReference type="SMART" id="SM01329">
    <property type="entry name" value="Iso_dh"/>
    <property type="match status" value="1"/>
</dbReference>
<evidence type="ECO:0000256" key="1">
    <source>
        <dbReference type="ARBA" id="ARBA00001936"/>
    </source>
</evidence>
<dbReference type="Gene3D" id="3.40.718.10">
    <property type="entry name" value="Isopropylmalate Dehydrogenase"/>
    <property type="match status" value="1"/>
</dbReference>
<comment type="cofactor">
    <cofactor evidence="2">
        <name>Mg(2+)</name>
        <dbReference type="ChEBI" id="CHEBI:18420"/>
    </cofactor>
</comment>
<evidence type="ECO:0000256" key="6">
    <source>
        <dbReference type="ARBA" id="ARBA00023211"/>
    </source>
</evidence>
<dbReference type="Proteomes" id="UP001501074">
    <property type="component" value="Unassembled WGS sequence"/>
</dbReference>
<dbReference type="InterPro" id="IPR050501">
    <property type="entry name" value="ICDH/IPMDH"/>
</dbReference>
<comment type="caution">
    <text evidence="8">The sequence shown here is derived from an EMBL/GenBank/DDBJ whole genome shotgun (WGS) entry which is preliminary data.</text>
</comment>
<dbReference type="RefSeq" id="WP_231482291.1">
    <property type="nucleotide sequence ID" value="NZ_BAAAZO010000004.1"/>
</dbReference>
<evidence type="ECO:0000256" key="3">
    <source>
        <dbReference type="ARBA" id="ARBA00022723"/>
    </source>
</evidence>
<evidence type="ECO:0000256" key="5">
    <source>
        <dbReference type="ARBA" id="ARBA00023027"/>
    </source>
</evidence>
<organism evidence="8 9">
    <name type="scientific">Kineosporia mesophila</name>
    <dbReference type="NCBI Taxonomy" id="566012"/>
    <lineage>
        <taxon>Bacteria</taxon>
        <taxon>Bacillati</taxon>
        <taxon>Actinomycetota</taxon>
        <taxon>Actinomycetes</taxon>
        <taxon>Kineosporiales</taxon>
        <taxon>Kineosporiaceae</taxon>
        <taxon>Kineosporia</taxon>
    </lineage>
</organism>
<comment type="cofactor">
    <cofactor evidence="1">
        <name>Mn(2+)</name>
        <dbReference type="ChEBI" id="CHEBI:29035"/>
    </cofactor>
</comment>
<sequence>MSPEGYRLALLPGDGIGVEVMEQARRVLDSVGDATQVRWTFDEIDCGALYFLEHGRDWAEGSEELCLRADAILLGAIGWPAAQGRGTVLRPDGKMAGWSAIVGNRINLDLYANVRPVKLLPGVRQRISGRLAQVWRPENVDMVFIRENTEGLYSGIGGLLAPGGRGEVATDNRVITRRGSERVIRMAFETARARSGAPGDGQRRVTAVVKDNILHGCRFFVSVLEEIAPEYPDVAYEIVLVDAFSQWLLRNPEHYDVVVATNMFGDIVTEVGAMLQGGLGLAAAANIGDRHGMFEPVHGSAPRHAGQGRANPMAMITATAHALEWLGTRHDDHRLTTASTALRGAVEDVLVEGRVLTYDLVDGRRPAGTTEVTTAVIERLSERLDLRSLSGAW</sequence>
<proteinExistence type="predicted"/>
<keyword evidence="4" id="KW-0560">Oxidoreductase</keyword>
<dbReference type="PANTHER" id="PTHR43275:SF1">
    <property type="entry name" value="D-MALATE DEHYDROGENASE [DECARBOXYLATING]"/>
    <property type="match status" value="1"/>
</dbReference>
<keyword evidence="9" id="KW-1185">Reference proteome</keyword>
<name>A0ABP6ZM65_9ACTN</name>
<keyword evidence="5" id="KW-0520">NAD</keyword>